<keyword evidence="11" id="KW-1185">Reference proteome</keyword>
<accession>A0A8J3DFI9</accession>
<dbReference type="Pfam" id="PF03411">
    <property type="entry name" value="Peptidase_M74"/>
    <property type="match status" value="1"/>
</dbReference>
<comment type="caution">
    <text evidence="10">The sequence shown here is derived from an EMBL/GenBank/DDBJ whole genome shotgun (WGS) entry which is preliminary data.</text>
</comment>
<reference evidence="10" key="1">
    <citation type="journal article" date="2014" name="Int. J. Syst. Evol. Microbiol.">
        <title>Complete genome sequence of Corynebacterium casei LMG S-19264T (=DSM 44701T), isolated from a smear-ripened cheese.</title>
        <authorList>
            <consortium name="US DOE Joint Genome Institute (JGI-PGF)"/>
            <person name="Walter F."/>
            <person name="Albersmeier A."/>
            <person name="Kalinowski J."/>
            <person name="Ruckert C."/>
        </authorList>
    </citation>
    <scope>NUCLEOTIDE SEQUENCE</scope>
    <source>
        <strain evidence="10">KCTC 42097</strain>
    </source>
</reference>
<organism evidence="10 11">
    <name type="scientific">Limoniibacter endophyticus</name>
    <dbReference type="NCBI Taxonomy" id="1565040"/>
    <lineage>
        <taxon>Bacteria</taxon>
        <taxon>Pseudomonadati</taxon>
        <taxon>Pseudomonadota</taxon>
        <taxon>Alphaproteobacteria</taxon>
        <taxon>Hyphomicrobiales</taxon>
        <taxon>Bartonellaceae</taxon>
        <taxon>Limoniibacter</taxon>
    </lineage>
</organism>
<dbReference type="InterPro" id="IPR009045">
    <property type="entry name" value="Zn_M74/Hedgehog-like"/>
</dbReference>
<evidence type="ECO:0000256" key="9">
    <source>
        <dbReference type="SAM" id="SignalP"/>
    </source>
</evidence>
<keyword evidence="1" id="KW-0645">Protease</keyword>
<evidence type="ECO:0000256" key="3">
    <source>
        <dbReference type="ARBA" id="ARBA00022729"/>
    </source>
</evidence>
<keyword evidence="4" id="KW-0574">Periplasm</keyword>
<feature type="disulfide bond" evidence="8">
    <location>
        <begin position="228"/>
        <end position="235"/>
    </location>
</feature>
<keyword evidence="8" id="KW-1015">Disulfide bond</keyword>
<feature type="disulfide bond" evidence="8">
    <location>
        <begin position="55"/>
        <end position="284"/>
    </location>
</feature>
<keyword evidence="3 9" id="KW-0732">Signal</keyword>
<keyword evidence="6" id="KW-0862">Zinc</keyword>
<evidence type="ECO:0000256" key="7">
    <source>
        <dbReference type="ARBA" id="ARBA00023049"/>
    </source>
</evidence>
<dbReference type="EMBL" id="BMZO01000003">
    <property type="protein sequence ID" value="GHC66441.1"/>
    <property type="molecule type" value="Genomic_DNA"/>
</dbReference>
<gene>
    <name evidence="10" type="ORF">GCM10010136_09530</name>
</gene>
<keyword evidence="7" id="KW-0482">Metalloprotease</keyword>
<dbReference type="SUPFAM" id="SSF55166">
    <property type="entry name" value="Hedgehog/DD-peptidase"/>
    <property type="match status" value="1"/>
</dbReference>
<proteinExistence type="predicted"/>
<feature type="disulfide bond" evidence="8">
    <location>
        <begin position="199"/>
        <end position="247"/>
    </location>
</feature>
<keyword evidence="2" id="KW-0479">Metal-binding</keyword>
<feature type="chain" id="PRO_5035176817" evidence="9">
    <location>
        <begin position="26"/>
        <end position="306"/>
    </location>
</feature>
<keyword evidence="5" id="KW-0378">Hydrolase</keyword>
<sequence length="306" mass="33796">MADGWMKRLALALLMLTALLPQAQAKDVLAKDAFGAHKLPALGEAQSHGFYSKGCYAGGVAIAETGPHWQVMRLSRNRRWGHPDLVARLQVLAADASKVGWPGLLIGDISQPRGGPMTSGHASHQIGLDADIWLTPMPDRILTAREREDISATSMLKKGKLTVDDNVWTQAHFNLIKQAASYSDIERVLVHPGIKKKLCETERGDKSWLRKIRPYWGHFYHMHLRMGCPQSSPDCRKQNAVPKDDGCGKELAWWFTDEPWKPAKGPSKPPVRDTMKLSQLPKACMDILNLPAPASADEVTSAVSSQ</sequence>
<name>A0A8J3DFI9_9HYPH</name>
<dbReference type="Gene3D" id="3.30.1380.10">
    <property type="match status" value="1"/>
</dbReference>
<dbReference type="NCBIfam" id="NF006947">
    <property type="entry name" value="PRK09429.1"/>
    <property type="match status" value="1"/>
</dbReference>
<evidence type="ECO:0000256" key="2">
    <source>
        <dbReference type="ARBA" id="ARBA00022723"/>
    </source>
</evidence>
<evidence type="ECO:0000256" key="5">
    <source>
        <dbReference type="ARBA" id="ARBA00022801"/>
    </source>
</evidence>
<evidence type="ECO:0000256" key="1">
    <source>
        <dbReference type="ARBA" id="ARBA00022670"/>
    </source>
</evidence>
<evidence type="ECO:0000313" key="10">
    <source>
        <dbReference type="EMBL" id="GHC66441.1"/>
    </source>
</evidence>
<dbReference type="GO" id="GO:0030288">
    <property type="term" value="C:outer membrane-bounded periplasmic space"/>
    <property type="evidence" value="ECO:0007669"/>
    <property type="project" value="InterPro"/>
</dbReference>
<dbReference type="Proteomes" id="UP000641137">
    <property type="component" value="Unassembled WGS sequence"/>
</dbReference>
<dbReference type="GO" id="GO:0004252">
    <property type="term" value="F:serine-type endopeptidase activity"/>
    <property type="evidence" value="ECO:0007669"/>
    <property type="project" value="InterPro"/>
</dbReference>
<dbReference type="AlphaFoldDB" id="A0A8J3DFI9"/>
<evidence type="ECO:0000256" key="8">
    <source>
        <dbReference type="PIRSR" id="PIRSR018455-2"/>
    </source>
</evidence>
<evidence type="ECO:0000313" key="11">
    <source>
        <dbReference type="Proteomes" id="UP000641137"/>
    </source>
</evidence>
<dbReference type="InterPro" id="IPR005073">
    <property type="entry name" value="Peptidase_M74"/>
</dbReference>
<dbReference type="PIRSF" id="PIRSF018455">
    <property type="entry name" value="MepA"/>
    <property type="match status" value="1"/>
</dbReference>
<protein>
    <submittedName>
        <fullName evidence="10">Penicillin-insensitive murein endopeptidase</fullName>
    </submittedName>
</protein>
<evidence type="ECO:0000256" key="4">
    <source>
        <dbReference type="ARBA" id="ARBA00022764"/>
    </source>
</evidence>
<dbReference type="GO" id="GO:0006508">
    <property type="term" value="P:proteolysis"/>
    <property type="evidence" value="ECO:0007669"/>
    <property type="project" value="UniProtKB-KW"/>
</dbReference>
<feature type="signal peptide" evidence="9">
    <location>
        <begin position="1"/>
        <end position="25"/>
    </location>
</feature>
<reference evidence="10" key="2">
    <citation type="submission" date="2020-09" db="EMBL/GenBank/DDBJ databases">
        <authorList>
            <person name="Sun Q."/>
            <person name="Kim S."/>
        </authorList>
    </citation>
    <scope>NUCLEOTIDE SEQUENCE</scope>
    <source>
        <strain evidence="10">KCTC 42097</strain>
    </source>
</reference>
<evidence type="ECO:0000256" key="6">
    <source>
        <dbReference type="ARBA" id="ARBA00022833"/>
    </source>
</evidence>
<dbReference type="GO" id="GO:0008237">
    <property type="term" value="F:metallopeptidase activity"/>
    <property type="evidence" value="ECO:0007669"/>
    <property type="project" value="UniProtKB-KW"/>
</dbReference>
<dbReference type="GO" id="GO:0046872">
    <property type="term" value="F:metal ion binding"/>
    <property type="evidence" value="ECO:0007669"/>
    <property type="project" value="UniProtKB-KW"/>
</dbReference>